<evidence type="ECO:0000313" key="11">
    <source>
        <dbReference type="Proteomes" id="UP001607157"/>
    </source>
</evidence>
<keyword evidence="2 8" id="KW-0813">Transport</keyword>
<evidence type="ECO:0000256" key="5">
    <source>
        <dbReference type="ARBA" id="ARBA00022692"/>
    </source>
</evidence>
<dbReference type="SUPFAM" id="SSF161098">
    <property type="entry name" value="MetI-like"/>
    <property type="match status" value="1"/>
</dbReference>
<keyword evidence="3" id="KW-1003">Cell membrane</keyword>
<feature type="transmembrane region" description="Helical" evidence="8">
    <location>
        <begin position="20"/>
        <end position="45"/>
    </location>
</feature>
<evidence type="ECO:0000256" key="7">
    <source>
        <dbReference type="ARBA" id="ARBA00023136"/>
    </source>
</evidence>
<protein>
    <submittedName>
        <fullName evidence="10">ABC transporter permease</fullName>
    </submittedName>
</protein>
<dbReference type="Pfam" id="PF00528">
    <property type="entry name" value="BPD_transp_1"/>
    <property type="match status" value="1"/>
</dbReference>
<evidence type="ECO:0000313" key="10">
    <source>
        <dbReference type="EMBL" id="MFH0255359.1"/>
    </source>
</evidence>
<keyword evidence="5 8" id="KW-0812">Transmembrane</keyword>
<evidence type="ECO:0000256" key="8">
    <source>
        <dbReference type="RuleBase" id="RU363032"/>
    </source>
</evidence>
<dbReference type="PANTHER" id="PTHR43357:SF4">
    <property type="entry name" value="INNER MEMBRANE ABC TRANSPORTER PERMEASE PROTEIN YDCV"/>
    <property type="match status" value="1"/>
</dbReference>
<dbReference type="Gene3D" id="1.10.3720.10">
    <property type="entry name" value="MetI-like"/>
    <property type="match status" value="1"/>
</dbReference>
<comment type="subcellular location">
    <subcellularLocation>
        <location evidence="1">Cell inner membrane</location>
        <topology evidence="1">Multi-pass membrane protein</topology>
    </subcellularLocation>
    <subcellularLocation>
        <location evidence="8">Cell membrane</location>
        <topology evidence="8">Multi-pass membrane protein</topology>
    </subcellularLocation>
</comment>
<evidence type="ECO:0000256" key="6">
    <source>
        <dbReference type="ARBA" id="ARBA00022989"/>
    </source>
</evidence>
<feature type="transmembrane region" description="Helical" evidence="8">
    <location>
        <begin position="113"/>
        <end position="135"/>
    </location>
</feature>
<evidence type="ECO:0000259" key="9">
    <source>
        <dbReference type="PROSITE" id="PS50928"/>
    </source>
</evidence>
<keyword evidence="6 8" id="KW-1133">Transmembrane helix</keyword>
<dbReference type="PROSITE" id="PS50928">
    <property type="entry name" value="ABC_TM1"/>
    <property type="match status" value="1"/>
</dbReference>
<name>A0ABW7IAZ3_9RHOB</name>
<feature type="transmembrane region" description="Helical" evidence="8">
    <location>
        <begin position="141"/>
        <end position="167"/>
    </location>
</feature>
<dbReference type="CDD" id="cd06261">
    <property type="entry name" value="TM_PBP2"/>
    <property type="match status" value="1"/>
</dbReference>
<comment type="similarity">
    <text evidence="8">Belongs to the binding-protein-dependent transport system permease family.</text>
</comment>
<evidence type="ECO:0000256" key="1">
    <source>
        <dbReference type="ARBA" id="ARBA00004429"/>
    </source>
</evidence>
<comment type="caution">
    <text evidence="10">The sequence shown here is derived from an EMBL/GenBank/DDBJ whole genome shotgun (WGS) entry which is preliminary data.</text>
</comment>
<proteinExistence type="inferred from homology"/>
<accession>A0ABW7IAZ3</accession>
<reference evidence="10 11" key="1">
    <citation type="submission" date="2024-10" db="EMBL/GenBank/DDBJ databases">
        <authorList>
            <person name="Yang X.-N."/>
        </authorList>
    </citation>
    <scope>NUCLEOTIDE SEQUENCE [LARGE SCALE GENOMIC DNA]</scope>
    <source>
        <strain evidence="10 11">CAU 1059</strain>
    </source>
</reference>
<dbReference type="Proteomes" id="UP001607157">
    <property type="component" value="Unassembled WGS sequence"/>
</dbReference>
<feature type="domain" description="ABC transmembrane type-1" evidence="9">
    <location>
        <begin position="76"/>
        <end position="264"/>
    </location>
</feature>
<feature type="transmembrane region" description="Helical" evidence="8">
    <location>
        <begin position="246"/>
        <end position="267"/>
    </location>
</feature>
<gene>
    <name evidence="10" type="ORF">ACGRVM_15740</name>
</gene>
<dbReference type="InterPro" id="IPR035906">
    <property type="entry name" value="MetI-like_sf"/>
</dbReference>
<keyword evidence="4" id="KW-0997">Cell inner membrane</keyword>
<evidence type="ECO:0000256" key="3">
    <source>
        <dbReference type="ARBA" id="ARBA00022475"/>
    </source>
</evidence>
<dbReference type="RefSeq" id="WP_377173154.1">
    <property type="nucleotide sequence ID" value="NZ_JBHTJC010000007.1"/>
</dbReference>
<sequence length="272" mass="29996">MLGWLKSPASETQVTHGQRLWLYLFAAITMVLLVLPTLIVIPMSFSDSQYLEFPPEDWSLRWYRNYFGSPEWMLATRTSLKAAVLTMLVATPIGVLAAYALHASKLPYIRAAFVLLITPMMVPVVLIAIGAFYAYVKLQILYTMAGLVLAHSLLAIPLVVIVTGSALKGFDMNLENAARSLGAPRWKAFLTITLPQIRFAVVTSMLLSFLASFDEVVIAMFISGGDNPTLTRNMFNALRDQIDPTIAAISTIMVLVTTLMMVLAALFGRDKS</sequence>
<keyword evidence="7 8" id="KW-0472">Membrane</keyword>
<organism evidence="10 11">
    <name type="scientific">Roseovarius aquimarinus</name>
    <dbReference type="NCBI Taxonomy" id="1229156"/>
    <lineage>
        <taxon>Bacteria</taxon>
        <taxon>Pseudomonadati</taxon>
        <taxon>Pseudomonadota</taxon>
        <taxon>Alphaproteobacteria</taxon>
        <taxon>Rhodobacterales</taxon>
        <taxon>Roseobacteraceae</taxon>
        <taxon>Roseovarius</taxon>
    </lineage>
</organism>
<evidence type="ECO:0000256" key="4">
    <source>
        <dbReference type="ARBA" id="ARBA00022519"/>
    </source>
</evidence>
<dbReference type="EMBL" id="JBIHMM010000006">
    <property type="protein sequence ID" value="MFH0255359.1"/>
    <property type="molecule type" value="Genomic_DNA"/>
</dbReference>
<keyword evidence="11" id="KW-1185">Reference proteome</keyword>
<evidence type="ECO:0000256" key="2">
    <source>
        <dbReference type="ARBA" id="ARBA00022448"/>
    </source>
</evidence>
<feature type="transmembrane region" description="Helical" evidence="8">
    <location>
        <begin position="82"/>
        <end position="101"/>
    </location>
</feature>
<dbReference type="PANTHER" id="PTHR43357">
    <property type="entry name" value="INNER MEMBRANE ABC TRANSPORTER PERMEASE PROTEIN YDCV"/>
    <property type="match status" value="1"/>
</dbReference>
<feature type="transmembrane region" description="Helical" evidence="8">
    <location>
        <begin position="188"/>
        <end position="211"/>
    </location>
</feature>
<dbReference type="InterPro" id="IPR000515">
    <property type="entry name" value="MetI-like"/>
</dbReference>